<evidence type="ECO:0000313" key="3">
    <source>
        <dbReference type="Proteomes" id="UP000659084"/>
    </source>
</evidence>
<comment type="caution">
    <text evidence="2">The sequence shown here is derived from an EMBL/GenBank/DDBJ whole genome shotgun (WGS) entry which is preliminary data.</text>
</comment>
<organism evidence="2 3">
    <name type="scientific">Serratia fonticola</name>
    <dbReference type="NCBI Taxonomy" id="47917"/>
    <lineage>
        <taxon>Bacteria</taxon>
        <taxon>Pseudomonadati</taxon>
        <taxon>Pseudomonadota</taxon>
        <taxon>Gammaproteobacteria</taxon>
        <taxon>Enterobacterales</taxon>
        <taxon>Yersiniaceae</taxon>
        <taxon>Serratia</taxon>
    </lineage>
</organism>
<dbReference type="AlphaFoldDB" id="A0AAW3WKB0"/>
<gene>
    <name evidence="2" type="ORF">H8J20_03450</name>
</gene>
<dbReference type="Proteomes" id="UP000659084">
    <property type="component" value="Unassembled WGS sequence"/>
</dbReference>
<name>A0AAW3WKB0_SERFO</name>
<keyword evidence="1" id="KW-0472">Membrane</keyword>
<feature type="transmembrane region" description="Helical" evidence="1">
    <location>
        <begin position="163"/>
        <end position="186"/>
    </location>
</feature>
<accession>A0AAW3WKB0</accession>
<evidence type="ECO:0000313" key="2">
    <source>
        <dbReference type="EMBL" id="MBC3211186.1"/>
    </source>
</evidence>
<evidence type="ECO:0000256" key="1">
    <source>
        <dbReference type="SAM" id="Phobius"/>
    </source>
</evidence>
<sequence length="189" mass="21439">MDFTEFEKSCMRELVSAPLGKQNLGDLFVKTTLNHGQMIRFSEKSTAIELLSWEGDMPKLVNEMFTFFALVDYLKSNKYIYIHSLSNQLPGNALSLKPIESHTIPPDTLPIDTTACKDIRDYTITFFHACTSLVELVKNDFVTPEKAQYLEQMNEARKQTSRATLALVLSGASVFITVVAFFWSAYNNM</sequence>
<keyword evidence="1" id="KW-0812">Transmembrane</keyword>
<dbReference type="EMBL" id="JACNYO010000003">
    <property type="protein sequence ID" value="MBC3211186.1"/>
    <property type="molecule type" value="Genomic_DNA"/>
</dbReference>
<protein>
    <submittedName>
        <fullName evidence="2">Uncharacterized protein</fullName>
    </submittedName>
</protein>
<reference evidence="2" key="1">
    <citation type="submission" date="2020-08" db="EMBL/GenBank/DDBJ databases">
        <title>Food and environmental bacterial isolates.</title>
        <authorList>
            <person name="Richter L."/>
            <person name="Du Plessis E.M."/>
            <person name="Duvenage S."/>
            <person name="Allam M."/>
            <person name="Korsten L."/>
        </authorList>
    </citation>
    <scope>NUCLEOTIDE SEQUENCE</scope>
    <source>
        <strain evidence="2">UPMP2127</strain>
    </source>
</reference>
<keyword evidence="1" id="KW-1133">Transmembrane helix</keyword>
<proteinExistence type="predicted"/>
<dbReference type="RefSeq" id="WP_179251980.1">
    <property type="nucleotide sequence ID" value="NZ_JACBIV010000004.1"/>
</dbReference>